<sequence length="1026" mass="109653">MAKPAKGPATTKPRDLDSFFPSSAPSPSKRPTTSESSSSSPRKIARTAAQSSTPRGVVEKDARFEQGGGTTNSVETVTLDSSSSDGDGDGDDSDLVIVEPPLPSTDIKGKGKLIAKREPVNVKPAQPVAAIFAKRTPATLAASTPLPFTSAPPKVENDSNESKPVVKPSPTKTISIFDTAAAASGAHASSSSASAGTAPSKPLDTPLFSFSPSIDVSFPAPHTRTPFSFFTDALVAISGTKSRLAIQLVLTNLLRTVIEKDPQSLVAVIYLCSNRIGPSYERDTELGIGWQVLSKAIKETSGISPQKLKQLGNKHGDPGDIAFEASKSVRLLVQPAPLECHGVYRTLLQIAKLKGTGVLAQKTSLVKKLLLSAQAEQVRFVVRILASNLRIGAVRLTILKALARAFCLSRPPEAGWRVNERYEVTEGEREGMGKVEAAGGGAGVADDLEGQGEGEGDTKDKGKAKPKPKPTKQKTKPRAQRSAIELAVEDKLQRAEALVRRVWARHPNFEDIAGALLAGGLAELEERVGLSVGIPLEPMLGSITRSLSDIYTRFGSRPFVSEAKLDGQRGQIHCFVPSSPSAPARPPGVPDDAGRVFSDAETGARVWVRAFSRHLEDMSDKYPDIGYSVLALVQRANAAGREEGERLGSFVIDCEVVAIDPQTGAFKTFQELSYRSKKDVELGDIKVRVGVFCFDLMFLNGESLLSTPFRSRRALLHRHFPPLVPADPRFAKWELIPSCMDNDPAAVKAFFDEALAMRAEGIMVKLLDDVADAGEGDAEGEGTASGEGDELGSGSDSDSSRAPSPKPATISAAPPAAAATKSRRRALPATYEPDKRADSWCKVKKDLLEGEGAIGDSLDLVPIGAWYGQGRKNAWWSPFLLACYDEETGAYTAVTKCLSGFTDAFYKSMREKYSPDADNPLTSTSPWPEVEAGSLRPDIWFKPGEVWEIRGADFTLSPVYPAARASLGGERGVSIRFPRFIRVRDDKGIENATTAEQLAGMYEAQGAGAAGARGRGERAAGDDEDL</sequence>
<dbReference type="Gene3D" id="3.30.470.30">
    <property type="entry name" value="DNA ligase/mRNA capping enzyme"/>
    <property type="match status" value="1"/>
</dbReference>
<dbReference type="InterPro" id="IPR012310">
    <property type="entry name" value="DNA_ligase_ATP-dep_cent"/>
</dbReference>
<dbReference type="GO" id="GO:0005524">
    <property type="term" value="F:ATP binding"/>
    <property type="evidence" value="ECO:0007669"/>
    <property type="project" value="UniProtKB-KW"/>
</dbReference>
<evidence type="ECO:0000256" key="3">
    <source>
        <dbReference type="ARBA" id="ARBA00022705"/>
    </source>
</evidence>
<dbReference type="InterPro" id="IPR012308">
    <property type="entry name" value="DNA_ligase_ATP-dep_N"/>
</dbReference>
<feature type="region of interest" description="Disordered" evidence="6">
    <location>
        <begin position="143"/>
        <end position="170"/>
    </location>
</feature>
<dbReference type="PROSITE" id="PS50160">
    <property type="entry name" value="DNA_LIGASE_A3"/>
    <property type="match status" value="1"/>
</dbReference>
<dbReference type="InterPro" id="IPR050191">
    <property type="entry name" value="ATP-dep_DNA_ligase"/>
</dbReference>
<dbReference type="GO" id="GO:0005634">
    <property type="term" value="C:nucleus"/>
    <property type="evidence" value="ECO:0007669"/>
    <property type="project" value="TreeGrafter"/>
</dbReference>
<dbReference type="Gene3D" id="3.30.1490.70">
    <property type="match status" value="1"/>
</dbReference>
<keyword evidence="9" id="KW-1185">Reference proteome</keyword>
<keyword evidence="2 8" id="KW-0436">Ligase</keyword>
<keyword evidence="5" id="KW-0067">ATP-binding</keyword>
<dbReference type="PANTHER" id="PTHR45674">
    <property type="entry name" value="DNA LIGASE 1/3 FAMILY MEMBER"/>
    <property type="match status" value="1"/>
</dbReference>
<keyword evidence="3" id="KW-0235">DNA replication</keyword>
<feature type="region of interest" description="Disordered" evidence="6">
    <location>
        <begin position="773"/>
        <end position="831"/>
    </location>
</feature>
<feature type="compositionally biased region" description="Low complexity" evidence="6">
    <location>
        <begin position="18"/>
        <end position="42"/>
    </location>
</feature>
<dbReference type="Proteomes" id="UP000311382">
    <property type="component" value="Unassembled WGS sequence"/>
</dbReference>
<evidence type="ECO:0000256" key="1">
    <source>
        <dbReference type="ARBA" id="ARBA00007572"/>
    </source>
</evidence>
<comment type="similarity">
    <text evidence="1">Belongs to the ATP-dependent DNA ligase family.</text>
</comment>
<reference evidence="8 9" key="1">
    <citation type="submission" date="2019-03" db="EMBL/GenBank/DDBJ databases">
        <title>Rhodosporidium diobovatum UCD-FST 08-225 genome sequencing, assembly, and annotation.</title>
        <authorList>
            <person name="Fakankun I.U."/>
            <person name="Fristensky B."/>
            <person name="Levin D.B."/>
        </authorList>
    </citation>
    <scope>NUCLEOTIDE SEQUENCE [LARGE SCALE GENOMIC DNA]</scope>
    <source>
        <strain evidence="8 9">UCD-FST 08-225</strain>
    </source>
</reference>
<dbReference type="GO" id="GO:0003910">
    <property type="term" value="F:DNA ligase (ATP) activity"/>
    <property type="evidence" value="ECO:0007669"/>
    <property type="project" value="InterPro"/>
</dbReference>
<feature type="compositionally biased region" description="Low complexity" evidence="6">
    <location>
        <begin position="781"/>
        <end position="820"/>
    </location>
</feature>
<gene>
    <name evidence="8" type="ORF">DMC30DRAFT_416566</name>
</gene>
<evidence type="ECO:0000256" key="2">
    <source>
        <dbReference type="ARBA" id="ARBA00022598"/>
    </source>
</evidence>
<feature type="region of interest" description="Disordered" evidence="6">
    <location>
        <begin position="427"/>
        <end position="482"/>
    </location>
</feature>
<feature type="region of interest" description="Disordered" evidence="6">
    <location>
        <begin position="1"/>
        <end position="110"/>
    </location>
</feature>
<dbReference type="InterPro" id="IPR012340">
    <property type="entry name" value="NA-bd_OB-fold"/>
</dbReference>
<keyword evidence="4" id="KW-0547">Nucleotide-binding</keyword>
<dbReference type="FunFam" id="2.40.50.140:FF:000062">
    <property type="entry name" value="DNA ligase"/>
    <property type="match status" value="1"/>
</dbReference>
<feature type="domain" description="ATP-dependent DNA ligase family profile" evidence="7">
    <location>
        <begin position="682"/>
        <end position="885"/>
    </location>
</feature>
<evidence type="ECO:0000256" key="6">
    <source>
        <dbReference type="SAM" id="MobiDB-lite"/>
    </source>
</evidence>
<dbReference type="Pfam" id="PF04679">
    <property type="entry name" value="DNA_ligase_A_C"/>
    <property type="match status" value="1"/>
</dbReference>
<evidence type="ECO:0000259" key="7">
    <source>
        <dbReference type="PROSITE" id="PS50160"/>
    </source>
</evidence>
<dbReference type="InterPro" id="IPR012309">
    <property type="entry name" value="DNA_ligase_ATP-dep_C"/>
</dbReference>
<evidence type="ECO:0000313" key="8">
    <source>
        <dbReference type="EMBL" id="TNY20828.1"/>
    </source>
</evidence>
<dbReference type="PANTHER" id="PTHR45674:SF9">
    <property type="entry name" value="DNA LIGASE 3"/>
    <property type="match status" value="1"/>
</dbReference>
<dbReference type="SUPFAM" id="SSF117018">
    <property type="entry name" value="ATP-dependent DNA ligase DNA-binding domain"/>
    <property type="match status" value="1"/>
</dbReference>
<dbReference type="GO" id="GO:0006310">
    <property type="term" value="P:DNA recombination"/>
    <property type="evidence" value="ECO:0007669"/>
    <property type="project" value="InterPro"/>
</dbReference>
<dbReference type="EMBL" id="SOZI01000056">
    <property type="protein sequence ID" value="TNY20828.1"/>
    <property type="molecule type" value="Genomic_DNA"/>
</dbReference>
<dbReference type="GO" id="GO:0006281">
    <property type="term" value="P:DNA repair"/>
    <property type="evidence" value="ECO:0007669"/>
    <property type="project" value="InterPro"/>
</dbReference>
<feature type="compositionally biased region" description="Basic and acidic residues" evidence="6">
    <location>
        <begin position="1014"/>
        <end position="1026"/>
    </location>
</feature>
<dbReference type="CDD" id="cd07900">
    <property type="entry name" value="Adenylation_DNA_ligase_I_Euk"/>
    <property type="match status" value="1"/>
</dbReference>
<dbReference type="PROSITE" id="PS00697">
    <property type="entry name" value="DNA_LIGASE_A1"/>
    <property type="match status" value="1"/>
</dbReference>
<dbReference type="Pfam" id="PF01068">
    <property type="entry name" value="DNA_ligase_A_M"/>
    <property type="match status" value="1"/>
</dbReference>
<dbReference type="InterPro" id="IPR016059">
    <property type="entry name" value="DNA_ligase_ATP-dep_CS"/>
</dbReference>
<dbReference type="Pfam" id="PF04675">
    <property type="entry name" value="DNA_ligase_A_N"/>
    <property type="match status" value="1"/>
</dbReference>
<accession>A0A5C5FVG3</accession>
<evidence type="ECO:0000256" key="5">
    <source>
        <dbReference type="ARBA" id="ARBA00022840"/>
    </source>
</evidence>
<proteinExistence type="inferred from homology"/>
<organism evidence="8 9">
    <name type="scientific">Rhodotorula diobovata</name>
    <dbReference type="NCBI Taxonomy" id="5288"/>
    <lineage>
        <taxon>Eukaryota</taxon>
        <taxon>Fungi</taxon>
        <taxon>Dikarya</taxon>
        <taxon>Basidiomycota</taxon>
        <taxon>Pucciniomycotina</taxon>
        <taxon>Microbotryomycetes</taxon>
        <taxon>Sporidiobolales</taxon>
        <taxon>Sporidiobolaceae</taxon>
        <taxon>Rhodotorula</taxon>
    </lineage>
</organism>
<dbReference type="Gene3D" id="2.40.50.140">
    <property type="entry name" value="Nucleic acid-binding proteins"/>
    <property type="match status" value="1"/>
</dbReference>
<dbReference type="GO" id="GO:0003677">
    <property type="term" value="F:DNA binding"/>
    <property type="evidence" value="ECO:0007669"/>
    <property type="project" value="InterPro"/>
</dbReference>
<dbReference type="STRING" id="5288.A0A5C5FVG3"/>
<feature type="compositionally biased region" description="Basic residues" evidence="6">
    <location>
        <begin position="464"/>
        <end position="479"/>
    </location>
</feature>
<feature type="region of interest" description="Disordered" evidence="6">
    <location>
        <begin position="1006"/>
        <end position="1026"/>
    </location>
</feature>
<dbReference type="AlphaFoldDB" id="A0A5C5FVG3"/>
<comment type="caution">
    <text evidence="8">The sequence shown here is derived from an EMBL/GenBank/DDBJ whole genome shotgun (WGS) entry which is preliminary data.</text>
</comment>
<dbReference type="SUPFAM" id="SSF50249">
    <property type="entry name" value="Nucleic acid-binding proteins"/>
    <property type="match status" value="1"/>
</dbReference>
<dbReference type="OrthoDB" id="206088at2759"/>
<protein>
    <submittedName>
        <fullName evidence="8">DNA ligase</fullName>
    </submittedName>
</protein>
<dbReference type="GO" id="GO:0006273">
    <property type="term" value="P:lagging strand elongation"/>
    <property type="evidence" value="ECO:0007669"/>
    <property type="project" value="TreeGrafter"/>
</dbReference>
<dbReference type="SUPFAM" id="SSF56091">
    <property type="entry name" value="DNA ligase/mRNA capping enzyme, catalytic domain"/>
    <property type="match status" value="1"/>
</dbReference>
<evidence type="ECO:0000256" key="4">
    <source>
        <dbReference type="ARBA" id="ARBA00022741"/>
    </source>
</evidence>
<dbReference type="InterPro" id="IPR036599">
    <property type="entry name" value="DNA_ligase_N_sf"/>
</dbReference>
<dbReference type="Gene3D" id="1.10.3260.10">
    <property type="entry name" value="DNA ligase, ATP-dependent, N-terminal domain"/>
    <property type="match status" value="1"/>
</dbReference>
<evidence type="ECO:0000313" key="9">
    <source>
        <dbReference type="Proteomes" id="UP000311382"/>
    </source>
</evidence>
<feature type="compositionally biased region" description="Acidic residues" evidence="6">
    <location>
        <begin position="446"/>
        <end position="455"/>
    </location>
</feature>
<name>A0A5C5FVG3_9BASI</name>
<dbReference type="CDD" id="cd07969">
    <property type="entry name" value="OBF_DNA_ligase_I"/>
    <property type="match status" value="1"/>
</dbReference>